<evidence type="ECO:0000313" key="3">
    <source>
        <dbReference type="Proteomes" id="UP000317835"/>
    </source>
</evidence>
<dbReference type="InterPro" id="IPR011453">
    <property type="entry name" value="DUF1559"/>
</dbReference>
<dbReference type="PANTHER" id="PTHR30093">
    <property type="entry name" value="GENERAL SECRETION PATHWAY PROTEIN G"/>
    <property type="match status" value="1"/>
</dbReference>
<dbReference type="Pfam" id="PF07963">
    <property type="entry name" value="N_methyl"/>
    <property type="match status" value="1"/>
</dbReference>
<proteinExistence type="predicted"/>
<dbReference type="InterPro" id="IPR045584">
    <property type="entry name" value="Pilin-like"/>
</dbReference>
<sequence>MVWNSGATRRGFTLIELLVVIAIIGVLIALLLPAVQAAREAARRAQCTNNLKQLGLAVHNYIDSNQVFPSYSMPNWGAGWAWNVSWSDAILPHIEQQALYNALNFDVPPLDLGSFTGQDFRQNTTVGLTVISSMLCPSESINTQPTLLTGGDFARTNYAGNYGGPAQFASCSGLIIPSKGAFGVPSTAGVASLASARDGTSNTALFSEHLIFAGPPSPAGSNTAKRALFQLDSIVLTYDTGDVANLRSFVAACKSIPNGTQPSSAESFGAAWALAQGFSTATTGYTHVMTPNSDSCTGRQGGLFDFSADGSQGGFAAAITATSDHPGGVNVCMGDGSVRFVKDTIAQETWWALGSRKGGEVISADAY</sequence>
<dbReference type="Pfam" id="PF07596">
    <property type="entry name" value="SBP_bac_10"/>
    <property type="match status" value="1"/>
</dbReference>
<dbReference type="RefSeq" id="WP_145275800.1">
    <property type="nucleotide sequence ID" value="NZ_CP036426.1"/>
</dbReference>
<dbReference type="NCBIfam" id="TIGR04294">
    <property type="entry name" value="pre_pil_HX9DG"/>
    <property type="match status" value="1"/>
</dbReference>
<evidence type="ECO:0000259" key="1">
    <source>
        <dbReference type="Pfam" id="PF07596"/>
    </source>
</evidence>
<dbReference type="OrthoDB" id="253471at2"/>
<dbReference type="Gene3D" id="3.30.700.10">
    <property type="entry name" value="Glycoprotein, Type 4 Pilin"/>
    <property type="match status" value="1"/>
</dbReference>
<accession>A0A518HA83</accession>
<name>A0A518HA83_9BACT</name>
<keyword evidence="3" id="KW-1185">Reference proteome</keyword>
<dbReference type="PROSITE" id="PS00409">
    <property type="entry name" value="PROKAR_NTER_METHYL"/>
    <property type="match status" value="1"/>
</dbReference>
<gene>
    <name evidence="2" type="ORF">ElP_57070</name>
</gene>
<dbReference type="InterPro" id="IPR027558">
    <property type="entry name" value="Pre_pil_HX9DG_C"/>
</dbReference>
<organism evidence="2 3">
    <name type="scientific">Tautonia plasticadhaerens</name>
    <dbReference type="NCBI Taxonomy" id="2527974"/>
    <lineage>
        <taxon>Bacteria</taxon>
        <taxon>Pseudomonadati</taxon>
        <taxon>Planctomycetota</taxon>
        <taxon>Planctomycetia</taxon>
        <taxon>Isosphaerales</taxon>
        <taxon>Isosphaeraceae</taxon>
        <taxon>Tautonia</taxon>
    </lineage>
</organism>
<dbReference type="Proteomes" id="UP000317835">
    <property type="component" value="Chromosome"/>
</dbReference>
<dbReference type="NCBIfam" id="TIGR02532">
    <property type="entry name" value="IV_pilin_GFxxxE"/>
    <property type="match status" value="1"/>
</dbReference>
<evidence type="ECO:0000313" key="2">
    <source>
        <dbReference type="EMBL" id="QDV37761.1"/>
    </source>
</evidence>
<dbReference type="AlphaFoldDB" id="A0A518HA83"/>
<dbReference type="KEGG" id="tpla:ElP_57070"/>
<reference evidence="2 3" key="1">
    <citation type="submission" date="2019-02" db="EMBL/GenBank/DDBJ databases">
        <title>Deep-cultivation of Planctomycetes and their phenomic and genomic characterization uncovers novel biology.</title>
        <authorList>
            <person name="Wiegand S."/>
            <person name="Jogler M."/>
            <person name="Boedeker C."/>
            <person name="Pinto D."/>
            <person name="Vollmers J."/>
            <person name="Rivas-Marin E."/>
            <person name="Kohn T."/>
            <person name="Peeters S.H."/>
            <person name="Heuer A."/>
            <person name="Rast P."/>
            <person name="Oberbeckmann S."/>
            <person name="Bunk B."/>
            <person name="Jeske O."/>
            <person name="Meyerdierks A."/>
            <person name="Storesund J.E."/>
            <person name="Kallscheuer N."/>
            <person name="Luecker S."/>
            <person name="Lage O.M."/>
            <person name="Pohl T."/>
            <person name="Merkel B.J."/>
            <person name="Hornburger P."/>
            <person name="Mueller R.-W."/>
            <person name="Bruemmer F."/>
            <person name="Labrenz M."/>
            <person name="Spormann A.M."/>
            <person name="Op den Camp H."/>
            <person name="Overmann J."/>
            <person name="Amann R."/>
            <person name="Jetten M.S.M."/>
            <person name="Mascher T."/>
            <person name="Medema M.H."/>
            <person name="Devos D.P."/>
            <person name="Kaster A.-K."/>
            <person name="Ovreas L."/>
            <person name="Rohde M."/>
            <person name="Galperin M.Y."/>
            <person name="Jogler C."/>
        </authorList>
    </citation>
    <scope>NUCLEOTIDE SEQUENCE [LARGE SCALE GENOMIC DNA]</scope>
    <source>
        <strain evidence="2 3">ElP</strain>
    </source>
</reference>
<dbReference type="PANTHER" id="PTHR30093:SF2">
    <property type="entry name" value="TYPE II SECRETION SYSTEM PROTEIN H"/>
    <property type="match status" value="1"/>
</dbReference>
<dbReference type="InterPro" id="IPR012902">
    <property type="entry name" value="N_methyl_site"/>
</dbReference>
<dbReference type="EMBL" id="CP036426">
    <property type="protein sequence ID" value="QDV37761.1"/>
    <property type="molecule type" value="Genomic_DNA"/>
</dbReference>
<feature type="domain" description="DUF1559" evidence="1">
    <location>
        <begin position="36"/>
        <end position="348"/>
    </location>
</feature>
<protein>
    <submittedName>
        <fullName evidence="2">Putative major pilin subunit</fullName>
    </submittedName>
</protein>
<dbReference type="SUPFAM" id="SSF54523">
    <property type="entry name" value="Pili subunits"/>
    <property type="match status" value="1"/>
</dbReference>